<evidence type="ECO:0000313" key="1">
    <source>
        <dbReference type="EMBL" id="GAA4099649.1"/>
    </source>
</evidence>
<dbReference type="RefSeq" id="WP_344957269.1">
    <property type="nucleotide sequence ID" value="NZ_BAAAZG010000059.1"/>
</dbReference>
<organism evidence="1 2">
    <name type="scientific">Actinomadura miaoliensis</name>
    <dbReference type="NCBI Taxonomy" id="430685"/>
    <lineage>
        <taxon>Bacteria</taxon>
        <taxon>Bacillati</taxon>
        <taxon>Actinomycetota</taxon>
        <taxon>Actinomycetes</taxon>
        <taxon>Streptosporangiales</taxon>
        <taxon>Thermomonosporaceae</taxon>
        <taxon>Actinomadura</taxon>
    </lineage>
</organism>
<proteinExistence type="predicted"/>
<dbReference type="Proteomes" id="UP001500683">
    <property type="component" value="Unassembled WGS sequence"/>
</dbReference>
<reference evidence="2" key="1">
    <citation type="journal article" date="2019" name="Int. J. Syst. Evol. Microbiol.">
        <title>The Global Catalogue of Microorganisms (GCM) 10K type strain sequencing project: providing services to taxonomists for standard genome sequencing and annotation.</title>
        <authorList>
            <consortium name="The Broad Institute Genomics Platform"/>
            <consortium name="The Broad Institute Genome Sequencing Center for Infectious Disease"/>
            <person name="Wu L."/>
            <person name="Ma J."/>
        </authorList>
    </citation>
    <scope>NUCLEOTIDE SEQUENCE [LARGE SCALE GENOMIC DNA]</scope>
    <source>
        <strain evidence="2">JCM 16702</strain>
    </source>
</reference>
<name>A0ABP7WXU6_9ACTN</name>
<evidence type="ECO:0000313" key="2">
    <source>
        <dbReference type="Proteomes" id="UP001500683"/>
    </source>
</evidence>
<accession>A0ABP7WXU6</accession>
<keyword evidence="2" id="KW-1185">Reference proteome</keyword>
<dbReference type="EMBL" id="BAAAZG010000059">
    <property type="protein sequence ID" value="GAA4099649.1"/>
    <property type="molecule type" value="Genomic_DNA"/>
</dbReference>
<comment type="caution">
    <text evidence="1">The sequence shown here is derived from an EMBL/GenBank/DDBJ whole genome shotgun (WGS) entry which is preliminary data.</text>
</comment>
<protein>
    <submittedName>
        <fullName evidence="1">Uncharacterized protein</fullName>
    </submittedName>
</protein>
<gene>
    <name evidence="1" type="ORF">GCM10022214_75900</name>
</gene>
<sequence length="147" mass="15228">MSCDLVAVVRRPPDVRAVVDGLIAMGLPLEVRGGEPAATRLYDLAGQLLVSIEAPVPVAVPGEIRRLLGAEFTERLASSDQVWWVDVRAAADVPEGPQVARRFADALVRWLGGAVHPDGESDGPPLSWRATEAAAEAAGAGGSAATG</sequence>